<dbReference type="InterPro" id="IPR050898">
    <property type="entry name" value="Plant_acyltransferase"/>
</dbReference>
<proteinExistence type="inferred from homology"/>
<dbReference type="PANTHER" id="PTHR31147:SF66">
    <property type="entry name" value="OS05G0315700 PROTEIN"/>
    <property type="match status" value="1"/>
</dbReference>
<dbReference type="Gene3D" id="3.30.559.10">
    <property type="entry name" value="Chloramphenicol acetyltransferase-like domain"/>
    <property type="match status" value="2"/>
</dbReference>
<dbReference type="PANTHER" id="PTHR31147">
    <property type="entry name" value="ACYL TRANSFERASE 4"/>
    <property type="match status" value="1"/>
</dbReference>
<sequence length="456" mass="51063">MALVPPLSLTFTVRRCKPELVAPAKPTPKEIKQLSDIDDQEGLRFIVPLIHIYPNEPSMSGKDPVKIIRQALAQTLVWYYPFAGRLREGSDRKLMVDCTGEGVLFVEADADVRLDEFGDTLQPPFPPLLYDVAGSQAIVDSPLLVIQVTRLKCAGFIFAMCVNHIMTDATGIVQFLNAFAEMARGAKEPSNTPVWCRDLLSARNPPRVTCNHREYEEVSDYTNSNDNEMVQKSFFFGPIEIAAIRRLVPPNLKKCTKFEVITACLWCCLTKALQVNPEEDVRMMYVINARARLNPPLPIGYYGNVFAYPAAITSAEKLNKNPFGYTVELIKKVKDEVSNEYMHSLADFMVSKGRPLFTTVRSFIVSDVTRAGLKEVNFGWGKAVYAGVAKTGAGDFHSITFFNSYRNTKGEEGTIIPISLPAKAMMRFVKELDDMLENQNQPLMNGQYPKFSTSKL</sequence>
<organism evidence="3 4">
    <name type="scientific">Crotalaria pallida</name>
    <name type="common">Smooth rattlebox</name>
    <name type="synonym">Crotalaria striata</name>
    <dbReference type="NCBI Taxonomy" id="3830"/>
    <lineage>
        <taxon>Eukaryota</taxon>
        <taxon>Viridiplantae</taxon>
        <taxon>Streptophyta</taxon>
        <taxon>Embryophyta</taxon>
        <taxon>Tracheophyta</taxon>
        <taxon>Spermatophyta</taxon>
        <taxon>Magnoliopsida</taxon>
        <taxon>eudicotyledons</taxon>
        <taxon>Gunneridae</taxon>
        <taxon>Pentapetalae</taxon>
        <taxon>rosids</taxon>
        <taxon>fabids</taxon>
        <taxon>Fabales</taxon>
        <taxon>Fabaceae</taxon>
        <taxon>Papilionoideae</taxon>
        <taxon>50 kb inversion clade</taxon>
        <taxon>genistoids sensu lato</taxon>
        <taxon>core genistoids</taxon>
        <taxon>Crotalarieae</taxon>
        <taxon>Crotalaria</taxon>
    </lineage>
</organism>
<dbReference type="EMBL" id="JAYWIO010000005">
    <property type="protein sequence ID" value="KAK7258745.1"/>
    <property type="molecule type" value="Genomic_DNA"/>
</dbReference>
<evidence type="ECO:0000313" key="4">
    <source>
        <dbReference type="Proteomes" id="UP001372338"/>
    </source>
</evidence>
<keyword evidence="2" id="KW-0808">Transferase</keyword>
<protein>
    <recommendedName>
        <fullName evidence="5">Benzyl alcohol O-benzoyltransferase</fullName>
    </recommendedName>
</protein>
<reference evidence="3 4" key="1">
    <citation type="submission" date="2024-01" db="EMBL/GenBank/DDBJ databases">
        <title>The genomes of 5 underutilized Papilionoideae crops provide insights into root nodulation and disease resistanc.</title>
        <authorList>
            <person name="Yuan L."/>
        </authorList>
    </citation>
    <scope>NUCLEOTIDE SEQUENCE [LARGE SCALE GENOMIC DNA]</scope>
    <source>
        <strain evidence="3">ZHUSHIDOU_FW_LH</strain>
        <tissue evidence="3">Leaf</tissue>
    </source>
</reference>
<dbReference type="Pfam" id="PF02458">
    <property type="entry name" value="Transferase"/>
    <property type="match status" value="1"/>
</dbReference>
<accession>A0AAN9I024</accession>
<name>A0AAN9I024_CROPI</name>
<comment type="similarity">
    <text evidence="1">Belongs to the plant acyltransferase family.</text>
</comment>
<gene>
    <name evidence="3" type="ORF">RIF29_24329</name>
</gene>
<comment type="caution">
    <text evidence="3">The sequence shown here is derived from an EMBL/GenBank/DDBJ whole genome shotgun (WGS) entry which is preliminary data.</text>
</comment>
<keyword evidence="4" id="KW-1185">Reference proteome</keyword>
<dbReference type="GO" id="GO:0016740">
    <property type="term" value="F:transferase activity"/>
    <property type="evidence" value="ECO:0007669"/>
    <property type="project" value="UniProtKB-KW"/>
</dbReference>
<evidence type="ECO:0000256" key="2">
    <source>
        <dbReference type="ARBA" id="ARBA00022679"/>
    </source>
</evidence>
<dbReference type="AlphaFoldDB" id="A0AAN9I024"/>
<evidence type="ECO:0008006" key="5">
    <source>
        <dbReference type="Google" id="ProtNLM"/>
    </source>
</evidence>
<evidence type="ECO:0000313" key="3">
    <source>
        <dbReference type="EMBL" id="KAK7258745.1"/>
    </source>
</evidence>
<dbReference type="InterPro" id="IPR023213">
    <property type="entry name" value="CAT-like_dom_sf"/>
</dbReference>
<dbReference type="Proteomes" id="UP001372338">
    <property type="component" value="Unassembled WGS sequence"/>
</dbReference>
<evidence type="ECO:0000256" key="1">
    <source>
        <dbReference type="ARBA" id="ARBA00009861"/>
    </source>
</evidence>